<organism evidence="2 3">
    <name type="scientific">Peptostreptococcus stomatis DSM 17678</name>
    <dbReference type="NCBI Taxonomy" id="596315"/>
    <lineage>
        <taxon>Bacteria</taxon>
        <taxon>Bacillati</taxon>
        <taxon>Bacillota</taxon>
        <taxon>Clostridia</taxon>
        <taxon>Peptostreptococcales</taxon>
        <taxon>Peptostreptococcaceae</taxon>
        <taxon>Peptostreptococcus</taxon>
    </lineage>
</organism>
<keyword evidence="1" id="KW-0732">Signal</keyword>
<dbReference type="GeneID" id="84801352"/>
<dbReference type="PROSITE" id="PS51257">
    <property type="entry name" value="PROKAR_LIPOPROTEIN"/>
    <property type="match status" value="1"/>
</dbReference>
<name>E0E4X7_9FIRM</name>
<feature type="signal peptide" evidence="1">
    <location>
        <begin position="1"/>
        <end position="20"/>
    </location>
</feature>
<dbReference type="Pfam" id="PF12974">
    <property type="entry name" value="Phosphonate-bd"/>
    <property type="match status" value="1"/>
</dbReference>
<dbReference type="eggNOG" id="COG0715">
    <property type="taxonomic scope" value="Bacteria"/>
</dbReference>
<dbReference type="PIRSF" id="PIRSF027386">
    <property type="entry name" value="UCP027386_ABC_sbc_TM0202"/>
    <property type="match status" value="1"/>
</dbReference>
<evidence type="ECO:0000313" key="2">
    <source>
        <dbReference type="EMBL" id="EFM64052.1"/>
    </source>
</evidence>
<dbReference type="RefSeq" id="WP_007791019.1">
    <property type="nucleotide sequence ID" value="NZ_ADGQ01000071.1"/>
</dbReference>
<dbReference type="PANTHER" id="PTHR30024">
    <property type="entry name" value="ALIPHATIC SULFONATES-BINDING PROTEIN-RELATED"/>
    <property type="match status" value="1"/>
</dbReference>
<comment type="caution">
    <text evidence="2">The sequence shown here is derived from an EMBL/GenBank/DDBJ whole genome shotgun (WGS) entry which is preliminary data.</text>
</comment>
<protein>
    <submittedName>
        <fullName evidence="2">Uncharacterized protein</fullName>
    </submittedName>
</protein>
<proteinExistence type="predicted"/>
<dbReference type="Gene3D" id="3.40.190.10">
    <property type="entry name" value="Periplasmic binding protein-like II"/>
    <property type="match status" value="2"/>
</dbReference>
<dbReference type="OrthoDB" id="9814375at2"/>
<accession>E0E4X7</accession>
<dbReference type="AlphaFoldDB" id="E0E4X7"/>
<sequence length="330" mass="35801">MKKKLAVFLAALLVITGLTACGQKEKTTSEPAVTAKVAALKGPTSMGMVKMMADQKDAKEKDYDFTIASSPDEIAPKFLKGEFDIVALPSNLASILYNKSQGKLQVLAINTLGVLYLMENGDTIKSIADLKGKTVYSSGKGAVPEYAFNYILKANGLNPDTDLRVEYKSEHTEALAALLNDKSGLAVLPQPFATVASLKNKGLRPALDLTKEWDKASKNAKSTMITGVVVVNKDFAAKYPEKIKKFMADYKASIDYTNDNIDDAAKLIEENDIVPAAVAKKAIPQCNITYVDGSDMKDKLSGYLQVLFEANPKSIGGKMPADDFYYVQKK</sequence>
<evidence type="ECO:0000256" key="1">
    <source>
        <dbReference type="SAM" id="SignalP"/>
    </source>
</evidence>
<dbReference type="EMBL" id="ADGQ01000071">
    <property type="protein sequence ID" value="EFM64052.1"/>
    <property type="molecule type" value="Genomic_DNA"/>
</dbReference>
<dbReference type="STRING" id="596315.HMPREF0634_0872"/>
<dbReference type="Proteomes" id="UP000003244">
    <property type="component" value="Unassembled WGS sequence"/>
</dbReference>
<evidence type="ECO:0000313" key="3">
    <source>
        <dbReference type="Proteomes" id="UP000003244"/>
    </source>
</evidence>
<dbReference type="PANTHER" id="PTHR30024:SF46">
    <property type="entry name" value="ABC TRANSPORTER, SUBSTRATE-BINDING LIPOPROTEIN"/>
    <property type="match status" value="1"/>
</dbReference>
<reference evidence="2 3" key="1">
    <citation type="submission" date="2010-08" db="EMBL/GenBank/DDBJ databases">
        <authorList>
            <person name="Harkins D.M."/>
            <person name="Madupu R."/>
            <person name="Durkin A.S."/>
            <person name="Torralba M."/>
            <person name="Methe B."/>
            <person name="Sutton G.G."/>
            <person name="Nelson K.E."/>
        </authorList>
    </citation>
    <scope>NUCLEOTIDE SEQUENCE [LARGE SCALE GENOMIC DNA]</scope>
    <source>
        <strain evidence="2 3">DSM 17678</strain>
    </source>
</reference>
<gene>
    <name evidence="2" type="ORF">HMPREF0634_0872</name>
</gene>
<feature type="chain" id="PRO_5039417109" evidence="1">
    <location>
        <begin position="21"/>
        <end position="330"/>
    </location>
</feature>
<dbReference type="InterPro" id="IPR027024">
    <property type="entry name" value="UCP027386_ABC_sbc_TM0202"/>
</dbReference>
<keyword evidence="3" id="KW-1185">Reference proteome</keyword>
<dbReference type="SUPFAM" id="SSF53850">
    <property type="entry name" value="Periplasmic binding protein-like II"/>
    <property type="match status" value="1"/>
</dbReference>